<evidence type="ECO:0000313" key="1">
    <source>
        <dbReference type="EMBL" id="GAA0708347.1"/>
    </source>
</evidence>
<evidence type="ECO:0000313" key="2">
    <source>
        <dbReference type="Proteomes" id="UP001501523"/>
    </source>
</evidence>
<gene>
    <name evidence="1" type="ORF">GCM10009105_07850</name>
</gene>
<dbReference type="EMBL" id="BAAAEU010000004">
    <property type="protein sequence ID" value="GAA0708347.1"/>
    <property type="molecule type" value="Genomic_DNA"/>
</dbReference>
<name>A0ABN1ID69_9GAMM</name>
<sequence length="49" mass="5525">MKPEAAGERGVAHPRWNVFEALMEAIKTHSLGQISHALYDVGGEYRRNM</sequence>
<organism evidence="1 2">
    <name type="scientific">Dokdonella soli</name>
    <dbReference type="NCBI Taxonomy" id="529810"/>
    <lineage>
        <taxon>Bacteria</taxon>
        <taxon>Pseudomonadati</taxon>
        <taxon>Pseudomonadota</taxon>
        <taxon>Gammaproteobacteria</taxon>
        <taxon>Lysobacterales</taxon>
        <taxon>Rhodanobacteraceae</taxon>
        <taxon>Dokdonella</taxon>
    </lineage>
</organism>
<proteinExistence type="predicted"/>
<accession>A0ABN1ID69</accession>
<keyword evidence="2" id="KW-1185">Reference proteome</keyword>
<protein>
    <submittedName>
        <fullName evidence="1">Uncharacterized protein</fullName>
    </submittedName>
</protein>
<dbReference type="Gene3D" id="3.20.20.240">
    <property type="entry name" value="Methylmalonyl-CoA mutase"/>
    <property type="match status" value="1"/>
</dbReference>
<dbReference type="RefSeq" id="WP_343787382.1">
    <property type="nucleotide sequence ID" value="NZ_BAAAEU010000004.1"/>
</dbReference>
<dbReference type="Proteomes" id="UP001501523">
    <property type="component" value="Unassembled WGS sequence"/>
</dbReference>
<reference evidence="1 2" key="1">
    <citation type="journal article" date="2019" name="Int. J. Syst. Evol. Microbiol.">
        <title>The Global Catalogue of Microorganisms (GCM) 10K type strain sequencing project: providing services to taxonomists for standard genome sequencing and annotation.</title>
        <authorList>
            <consortium name="The Broad Institute Genomics Platform"/>
            <consortium name="The Broad Institute Genome Sequencing Center for Infectious Disease"/>
            <person name="Wu L."/>
            <person name="Ma J."/>
        </authorList>
    </citation>
    <scope>NUCLEOTIDE SEQUENCE [LARGE SCALE GENOMIC DNA]</scope>
    <source>
        <strain evidence="1 2">JCM 15421</strain>
    </source>
</reference>
<comment type="caution">
    <text evidence="1">The sequence shown here is derived from an EMBL/GenBank/DDBJ whole genome shotgun (WGS) entry which is preliminary data.</text>
</comment>